<evidence type="ECO:0000313" key="3">
    <source>
        <dbReference type="EMBL" id="GMF32416.1"/>
    </source>
</evidence>
<organism evidence="3 4">
    <name type="scientific">Phytophthora lilii</name>
    <dbReference type="NCBI Taxonomy" id="2077276"/>
    <lineage>
        <taxon>Eukaryota</taxon>
        <taxon>Sar</taxon>
        <taxon>Stramenopiles</taxon>
        <taxon>Oomycota</taxon>
        <taxon>Peronosporomycetes</taxon>
        <taxon>Peronosporales</taxon>
        <taxon>Peronosporaceae</taxon>
        <taxon>Phytophthora</taxon>
    </lineage>
</organism>
<keyword evidence="2" id="KW-0472">Membrane</keyword>
<reference evidence="3" key="1">
    <citation type="submission" date="2023-04" db="EMBL/GenBank/DDBJ databases">
        <title>Phytophthora lilii NBRC 32176.</title>
        <authorList>
            <person name="Ichikawa N."/>
            <person name="Sato H."/>
            <person name="Tonouchi N."/>
        </authorList>
    </citation>
    <scope>NUCLEOTIDE SEQUENCE</scope>
    <source>
        <strain evidence="3">NBRC 32176</strain>
    </source>
</reference>
<dbReference type="EMBL" id="BSXW01000984">
    <property type="protein sequence ID" value="GMF32416.1"/>
    <property type="molecule type" value="Genomic_DNA"/>
</dbReference>
<comment type="caution">
    <text evidence="3">The sequence shown here is derived from an EMBL/GenBank/DDBJ whole genome shotgun (WGS) entry which is preliminary data.</text>
</comment>
<evidence type="ECO:0000256" key="2">
    <source>
        <dbReference type="SAM" id="Phobius"/>
    </source>
</evidence>
<dbReference type="AlphaFoldDB" id="A0A9W6X6C5"/>
<gene>
    <name evidence="3" type="ORF">Plil01_001385900</name>
</gene>
<sequence length="161" mass="16408">MRFALVSAAAGGPVRGGGGRDTVAVGCVVGYGGSSGALNAVVESGSDFTVKNCVDGAIALSPADPKTESAGVANSSSAGSPPLSTWTGGGWRWSCSSTTAALLSIARLASLAREISGGIHALPVGFFMLYIVLNLRRRLPLSRSGKRLSRCALYRMDTSTQ</sequence>
<keyword evidence="2" id="KW-0812">Transmembrane</keyword>
<keyword evidence="4" id="KW-1185">Reference proteome</keyword>
<evidence type="ECO:0000256" key="1">
    <source>
        <dbReference type="SAM" id="MobiDB-lite"/>
    </source>
</evidence>
<evidence type="ECO:0000313" key="4">
    <source>
        <dbReference type="Proteomes" id="UP001165083"/>
    </source>
</evidence>
<dbReference type="Proteomes" id="UP001165083">
    <property type="component" value="Unassembled WGS sequence"/>
</dbReference>
<proteinExistence type="predicted"/>
<accession>A0A9W6X6C5</accession>
<name>A0A9W6X6C5_9STRA</name>
<feature type="region of interest" description="Disordered" evidence="1">
    <location>
        <begin position="64"/>
        <end position="84"/>
    </location>
</feature>
<feature type="compositionally biased region" description="Low complexity" evidence="1">
    <location>
        <begin position="69"/>
        <end position="80"/>
    </location>
</feature>
<feature type="transmembrane region" description="Helical" evidence="2">
    <location>
        <begin position="115"/>
        <end position="133"/>
    </location>
</feature>
<keyword evidence="2" id="KW-1133">Transmembrane helix</keyword>
<protein>
    <submittedName>
        <fullName evidence="3">Unnamed protein product</fullName>
    </submittedName>
</protein>